<evidence type="ECO:0000256" key="2">
    <source>
        <dbReference type="ARBA" id="ARBA00022723"/>
    </source>
</evidence>
<keyword evidence="2" id="KW-0479">Metal-binding</keyword>
<dbReference type="SMART" id="SM01253">
    <property type="entry name" value="Kin17_mid"/>
    <property type="match status" value="1"/>
</dbReference>
<feature type="domain" description="DNA/RNA-binding protein Kin17 WH-like" evidence="7">
    <location>
        <begin position="54"/>
        <end position="178"/>
    </location>
</feature>
<dbReference type="Gene3D" id="2.30.30.140">
    <property type="match status" value="1"/>
</dbReference>
<dbReference type="InterPro" id="IPR019447">
    <property type="entry name" value="DNA/RNA-bd_Kin17_WH-like_dom"/>
</dbReference>
<dbReference type="GO" id="GO:0006260">
    <property type="term" value="P:DNA replication"/>
    <property type="evidence" value="ECO:0007669"/>
    <property type="project" value="TreeGrafter"/>
</dbReference>
<evidence type="ECO:0000259" key="7">
    <source>
        <dbReference type="SMART" id="SM01253"/>
    </source>
</evidence>
<evidence type="ECO:0000313" key="9">
    <source>
        <dbReference type="Proteomes" id="UP000553632"/>
    </source>
</evidence>
<reference evidence="8 9" key="1">
    <citation type="submission" date="2020-04" db="EMBL/GenBank/DDBJ databases">
        <title>Perkinsus olseni comparative genomics.</title>
        <authorList>
            <person name="Bogema D.R."/>
        </authorList>
    </citation>
    <scope>NUCLEOTIDE SEQUENCE [LARGE SCALE GENOMIC DNA]</scope>
    <source>
        <strain evidence="8 9">ATCC PRA-207</strain>
    </source>
</reference>
<proteinExistence type="inferred from homology"/>
<dbReference type="Pfam" id="PF25095">
    <property type="entry name" value="C2H2-zf_KIN17"/>
    <property type="match status" value="1"/>
</dbReference>
<feature type="coiled-coil region" evidence="5">
    <location>
        <begin position="146"/>
        <end position="180"/>
    </location>
</feature>
<protein>
    <recommendedName>
        <fullName evidence="7">DNA/RNA-binding protein Kin17 WH-like domain-containing protein</fullName>
    </recommendedName>
</protein>
<dbReference type="Pfam" id="PF10357">
    <property type="entry name" value="WH_KIN17"/>
    <property type="match status" value="1"/>
</dbReference>
<evidence type="ECO:0000256" key="5">
    <source>
        <dbReference type="SAM" id="Coils"/>
    </source>
</evidence>
<dbReference type="GO" id="GO:0008270">
    <property type="term" value="F:zinc ion binding"/>
    <property type="evidence" value="ECO:0007669"/>
    <property type="project" value="UniProtKB-KW"/>
</dbReference>
<dbReference type="InterPro" id="IPR014722">
    <property type="entry name" value="Rib_uL2_dom2"/>
</dbReference>
<dbReference type="OMA" id="RMTDFIE"/>
<dbReference type="InterPro" id="IPR041330">
    <property type="entry name" value="KN17_SH3"/>
</dbReference>
<sequence length="430" mass="49776">MGKGRAEKWTPKWLDNKMKAKGLQKLKWYCQMCQKQCRDENGFKCHRTSEQHLRQMQLFIQRPGKYMNDFSREFESTFMRLLSTRYRSTRVLANQVYQDLISDKQHVHMNSTAWCTLTGFVLYLGRTGKAKIEKTERGWYLEYIDRERMEREAKYQADKKQEADEEKQEERRIAKQVRMAKASAGKDDVKEIKATTLDRKNDTDTVELEVMNLIDAKRNAGSRPTKPPTKQQMTTPKVNVLEEAAVKAAKDEAELWMKMEEDDDVVAIDDDDDEYPSSSPNRKKQRRDDSDMITPATTSCIKKESAHHHHHNGDERASDAWLTKGLIVKVLNKGLCDGKYYKSKGEIRKIISPYVCHVKVLKTGDVLELDQEDLQTVTPANGRTIQVVLGQYRDQFGVLKNVDVTTGECTIILEVNKEEVKLRPEDICKV</sequence>
<comment type="similarity">
    <text evidence="1">Belongs to the KIN17 family.</text>
</comment>
<comment type="caution">
    <text evidence="8">The sequence shown here is derived from an EMBL/GenBank/DDBJ whole genome shotgun (WGS) entry which is preliminary data.</text>
</comment>
<evidence type="ECO:0000256" key="3">
    <source>
        <dbReference type="ARBA" id="ARBA00022771"/>
    </source>
</evidence>
<dbReference type="InterPro" id="IPR056767">
    <property type="entry name" value="C2H2-Znf_KIN17"/>
</dbReference>
<evidence type="ECO:0000256" key="4">
    <source>
        <dbReference type="ARBA" id="ARBA00022833"/>
    </source>
</evidence>
<dbReference type="FunFam" id="1.10.10.2030:FF:000001">
    <property type="entry name" value="DNA/RNA-binding protein KIN17, putative"/>
    <property type="match status" value="1"/>
</dbReference>
<keyword evidence="5" id="KW-0175">Coiled coil</keyword>
<dbReference type="EMBL" id="JABANO010040207">
    <property type="protein sequence ID" value="KAF4686496.1"/>
    <property type="molecule type" value="Genomic_DNA"/>
</dbReference>
<accession>A0A7J6NSC1</accession>
<dbReference type="Gene3D" id="2.30.30.30">
    <property type="match status" value="1"/>
</dbReference>
<dbReference type="Pfam" id="PF18131">
    <property type="entry name" value="KN17_SH3"/>
    <property type="match status" value="1"/>
</dbReference>
<name>A0A7J6NSC1_PEROL</name>
<organism evidence="8 9">
    <name type="scientific">Perkinsus olseni</name>
    <name type="common">Perkinsus atlanticus</name>
    <dbReference type="NCBI Taxonomy" id="32597"/>
    <lineage>
        <taxon>Eukaryota</taxon>
        <taxon>Sar</taxon>
        <taxon>Alveolata</taxon>
        <taxon>Perkinsozoa</taxon>
        <taxon>Perkinsea</taxon>
        <taxon>Perkinsida</taxon>
        <taxon>Perkinsidae</taxon>
        <taxon>Perkinsus</taxon>
    </lineage>
</organism>
<gene>
    <name evidence="8" type="ORF">FOZ63_014970</name>
</gene>
<dbReference type="Gene3D" id="1.10.10.2030">
    <property type="entry name" value="DNA/RNA-binding protein Kin17, conserved domain"/>
    <property type="match status" value="1"/>
</dbReference>
<evidence type="ECO:0000256" key="6">
    <source>
        <dbReference type="SAM" id="MobiDB-lite"/>
    </source>
</evidence>
<dbReference type="InterPro" id="IPR038254">
    <property type="entry name" value="KIN17_WH-like_sf"/>
</dbReference>
<evidence type="ECO:0000256" key="1">
    <source>
        <dbReference type="ARBA" id="ARBA00008517"/>
    </source>
</evidence>
<feature type="region of interest" description="Disordered" evidence="6">
    <location>
        <begin position="216"/>
        <end position="235"/>
    </location>
</feature>
<dbReference type="AlphaFoldDB" id="A0A7J6NSC1"/>
<dbReference type="Proteomes" id="UP000553632">
    <property type="component" value="Unassembled WGS sequence"/>
</dbReference>
<dbReference type="InterPro" id="IPR037321">
    <property type="entry name" value="KIN17-like"/>
</dbReference>
<keyword evidence="4" id="KW-0862">Zinc</keyword>
<feature type="compositionally biased region" description="Acidic residues" evidence="6">
    <location>
        <begin position="266"/>
        <end position="275"/>
    </location>
</feature>
<feature type="region of interest" description="Disordered" evidence="6">
    <location>
        <begin position="266"/>
        <end position="293"/>
    </location>
</feature>
<dbReference type="InterPro" id="IPR036236">
    <property type="entry name" value="Znf_C2H2_sf"/>
</dbReference>
<dbReference type="GO" id="GO:0003690">
    <property type="term" value="F:double-stranded DNA binding"/>
    <property type="evidence" value="ECO:0007669"/>
    <property type="project" value="TreeGrafter"/>
</dbReference>
<evidence type="ECO:0000313" key="8">
    <source>
        <dbReference type="EMBL" id="KAF4686496.1"/>
    </source>
</evidence>
<dbReference type="PANTHER" id="PTHR12805">
    <property type="entry name" value="KIN17 KIN, ANTIGENIC DETERMINANT OF RECA PROTEIN HOMOLOG"/>
    <property type="match status" value="1"/>
</dbReference>
<keyword evidence="3" id="KW-0863">Zinc-finger</keyword>
<dbReference type="SUPFAM" id="SSF57667">
    <property type="entry name" value="beta-beta-alpha zinc fingers"/>
    <property type="match status" value="1"/>
</dbReference>
<dbReference type="PANTHER" id="PTHR12805:SF0">
    <property type="entry name" value="DNA_RNA-BINDING PROTEIN KIN17"/>
    <property type="match status" value="1"/>
</dbReference>
<dbReference type="GO" id="GO:0006974">
    <property type="term" value="P:DNA damage response"/>
    <property type="evidence" value="ECO:0007669"/>
    <property type="project" value="TreeGrafter"/>
</dbReference>
<keyword evidence="9" id="KW-1185">Reference proteome</keyword>
<dbReference type="GO" id="GO:0005634">
    <property type="term" value="C:nucleus"/>
    <property type="evidence" value="ECO:0007669"/>
    <property type="project" value="TreeGrafter"/>
</dbReference>